<evidence type="ECO:0000313" key="4">
    <source>
        <dbReference type="Proteomes" id="UP000031512"/>
    </source>
</evidence>
<dbReference type="AlphaFoldDB" id="L1LCI2"/>
<organism evidence="3 4">
    <name type="scientific">Theileria equi strain WA</name>
    <dbReference type="NCBI Taxonomy" id="1537102"/>
    <lineage>
        <taxon>Eukaryota</taxon>
        <taxon>Sar</taxon>
        <taxon>Alveolata</taxon>
        <taxon>Apicomplexa</taxon>
        <taxon>Aconoidasida</taxon>
        <taxon>Piroplasmida</taxon>
        <taxon>Theileriidae</taxon>
        <taxon>Theileria</taxon>
    </lineage>
</organism>
<comment type="caution">
    <text evidence="3">The sequence shown here is derived from an EMBL/GenBank/DDBJ whole genome shotgun (WGS) entry which is preliminary data.</text>
</comment>
<feature type="region of interest" description="Disordered" evidence="1">
    <location>
        <begin position="290"/>
        <end position="417"/>
    </location>
</feature>
<evidence type="ECO:0000256" key="2">
    <source>
        <dbReference type="SAM" id="SignalP"/>
    </source>
</evidence>
<feature type="compositionally biased region" description="Basic and acidic residues" evidence="1">
    <location>
        <begin position="430"/>
        <end position="470"/>
    </location>
</feature>
<feature type="compositionally biased region" description="Acidic residues" evidence="1">
    <location>
        <begin position="242"/>
        <end position="257"/>
    </location>
</feature>
<feature type="compositionally biased region" description="Acidic residues" evidence="1">
    <location>
        <begin position="500"/>
        <end position="516"/>
    </location>
</feature>
<protein>
    <recommendedName>
        <fullName evidence="5">Signal peptide containing protein</fullName>
    </recommendedName>
</protein>
<evidence type="ECO:0000256" key="1">
    <source>
        <dbReference type="SAM" id="MobiDB-lite"/>
    </source>
</evidence>
<evidence type="ECO:0000313" key="3">
    <source>
        <dbReference type="EMBL" id="EKX72989.1"/>
    </source>
</evidence>
<name>L1LCI2_THEEQ</name>
<dbReference type="KEGG" id="beq:BEWA_015500"/>
<reference evidence="3 4" key="1">
    <citation type="journal article" date="2012" name="BMC Genomics">
        <title>Comparative genomic analysis and phylogenetic position of Theileria equi.</title>
        <authorList>
            <person name="Kappmeyer L.S."/>
            <person name="Thiagarajan M."/>
            <person name="Herndon D.R."/>
            <person name="Ramsay J.D."/>
            <person name="Caler E."/>
            <person name="Djikeng A."/>
            <person name="Gillespie J.J."/>
            <person name="Lau A.O."/>
            <person name="Roalson E.H."/>
            <person name="Silva J.C."/>
            <person name="Silva M.G."/>
            <person name="Suarez C.E."/>
            <person name="Ueti M.W."/>
            <person name="Nene V.M."/>
            <person name="Mealey R.H."/>
            <person name="Knowles D.P."/>
            <person name="Brayton K.A."/>
        </authorList>
    </citation>
    <scope>NUCLEOTIDE SEQUENCE [LARGE SCALE GENOMIC DNA]</scope>
    <source>
        <strain evidence="3 4">WA</strain>
    </source>
</reference>
<feature type="region of interest" description="Disordered" evidence="1">
    <location>
        <begin position="430"/>
        <end position="516"/>
    </location>
</feature>
<feature type="region of interest" description="Disordered" evidence="1">
    <location>
        <begin position="64"/>
        <end position="266"/>
    </location>
</feature>
<keyword evidence="2" id="KW-0732">Signal</keyword>
<feature type="compositionally biased region" description="Polar residues" evidence="1">
    <location>
        <begin position="310"/>
        <end position="319"/>
    </location>
</feature>
<feature type="compositionally biased region" description="Basic residues" evidence="1">
    <location>
        <begin position="334"/>
        <end position="376"/>
    </location>
</feature>
<feature type="chain" id="PRO_5003953084" description="Signal peptide containing protein" evidence="2">
    <location>
        <begin position="20"/>
        <end position="516"/>
    </location>
</feature>
<feature type="compositionally biased region" description="Acidic residues" evidence="1">
    <location>
        <begin position="143"/>
        <end position="155"/>
    </location>
</feature>
<dbReference type="RefSeq" id="XP_004832441.1">
    <property type="nucleotide sequence ID" value="XM_004832384.1"/>
</dbReference>
<feature type="signal peptide" evidence="2">
    <location>
        <begin position="1"/>
        <end position="19"/>
    </location>
</feature>
<proteinExistence type="predicted"/>
<dbReference type="GeneID" id="15802653"/>
<dbReference type="VEuPathDB" id="PiroplasmaDB:BEWA_015500"/>
<accession>L1LCI2</accession>
<evidence type="ECO:0008006" key="5">
    <source>
        <dbReference type="Google" id="ProtNLM"/>
    </source>
</evidence>
<feature type="compositionally biased region" description="Basic and acidic residues" evidence="1">
    <location>
        <begin position="161"/>
        <end position="187"/>
    </location>
</feature>
<dbReference type="Proteomes" id="UP000031512">
    <property type="component" value="Unassembled WGS sequence"/>
</dbReference>
<sequence>MKISSVLSLLSVGSLAVLAKTKDGITLTGIDLDEPKHINKCEDGKCQENVTCPCANDHKQELVEDVADAEPKDDVPKNITVPKKDSSKEQGDLSPEALKELSVLNTLIKDDEKEITPEEVVSVDKRGELDVIKESPNVPQEDKEPEQDEEEEDSGNLESEPEPKEPKHQTRSESHRYKHVHEYEYLRISDMNSEPVEKVKHREYKIKPNGEIEDIIRSDKEETKTVEHSTPKDDKIPTPTDEVTETPEDDEASDDESNSGNSVNDFVSALKSAVPALNTTDDVELKKDAKDLLSQPFNIKEVLDAVPTERSGNSPTAKNAQDGDVSEGGALRGLKSKKRKSKKAKKSKSKSKKAKKNNKKNKKDKKEKKDKKRKEIRTKLEALREQEDRLQEQLEQEKERIRNAEGLEEKEKSEEKRLERELERCRKNIEKLEKKQKKEERKERQRLGKEKKKELRRERKRLEREEKKILDEEDEEEELKNRRKNDLDDDEGQNGRDFPNFDDDSDQDCEDGSCDS</sequence>
<feature type="compositionally biased region" description="Basic and acidic residues" evidence="1">
    <location>
        <begin position="69"/>
        <end position="91"/>
    </location>
</feature>
<feature type="compositionally biased region" description="Basic and acidic residues" evidence="1">
    <location>
        <begin position="377"/>
        <end position="417"/>
    </location>
</feature>
<feature type="compositionally biased region" description="Basic and acidic residues" evidence="1">
    <location>
        <begin position="108"/>
        <end position="133"/>
    </location>
</feature>
<dbReference type="EMBL" id="ACOU01000004">
    <property type="protein sequence ID" value="EKX72989.1"/>
    <property type="molecule type" value="Genomic_DNA"/>
</dbReference>
<keyword evidence="4" id="KW-1185">Reference proteome</keyword>
<gene>
    <name evidence="3" type="ORF">BEWA_015500</name>
</gene>
<feature type="compositionally biased region" description="Basic and acidic residues" evidence="1">
    <location>
        <begin position="195"/>
        <end position="236"/>
    </location>
</feature>